<evidence type="ECO:0000259" key="7">
    <source>
        <dbReference type="PROSITE" id="PS50110"/>
    </source>
</evidence>
<dbReference type="EC" id="2.7.7.65" evidence="1"/>
<keyword evidence="11" id="KW-1185">Reference proteome</keyword>
<evidence type="ECO:0000313" key="10">
    <source>
        <dbReference type="EMBL" id="UTW06118.1"/>
    </source>
</evidence>
<name>A0ABY5H1I0_9PSED</name>
<dbReference type="RefSeq" id="WP_255836697.1">
    <property type="nucleotide sequence ID" value="NZ_CP073346.1"/>
</dbReference>
<dbReference type="PROSITE" id="PS50110">
    <property type="entry name" value="RESPONSE_REGULATORY"/>
    <property type="match status" value="2"/>
</dbReference>
<proteinExistence type="predicted"/>
<dbReference type="NCBIfam" id="TIGR00254">
    <property type="entry name" value="GGDEF"/>
    <property type="match status" value="1"/>
</dbReference>
<dbReference type="Pfam" id="PF01627">
    <property type="entry name" value="Hpt"/>
    <property type="match status" value="1"/>
</dbReference>
<dbReference type="PANTHER" id="PTHR45138">
    <property type="entry name" value="REGULATORY COMPONENTS OF SENSORY TRANSDUCTION SYSTEM"/>
    <property type="match status" value="1"/>
</dbReference>
<feature type="coiled-coil region" evidence="6">
    <location>
        <begin position="79"/>
        <end position="113"/>
    </location>
</feature>
<sequence>MAEETPLSDNLQRHLQQLGEQFAERLQEELQQLDDLAQQLLRACTPAEQQRCLNSLRNRLHRLAGTAGTFGFVSLGERARQLELQAEQWLATLQQEQQGLQAYIDSLQQLARQQHRPEPAPESQASTLRSTKADREEYCIYILEDEASVGENMRLTLSNFGYHAEHFTHCEALDAAIGRRLPDALIVDVNLQDPQQSGLNYAAALQQRLEAPLPLLVISTCDDFATQLEAVRVGAQGFFTKPVDIPQLENRLERCFAQQQGEPYRVLIIDDDQELAARYSLVLRAANMLVEIIHEPADIFRRMEAFNPEVVLLDVNMPGCTGPELAQIIRFNDDWLRVPIIYLSAETDVARQMSALTMAGDDFVSKPLSDNALVSTVFARAQRARLLSNALARDSLTGLLKHADIKEQVALELERALRSGSRASVVMLDIDHFKKVNDNHGHSAGDSVIRALANLLRQRLRRIDSLGRYGGEEFLAVLPDCQPEQARRIVDEIRERFADLCFMADGAEFSVTLSAGIASTDVNSGPGELLERADRALYAAKHDGRNLVRLAD</sequence>
<dbReference type="Gene3D" id="3.40.50.2300">
    <property type="match status" value="2"/>
</dbReference>
<dbReference type="SUPFAM" id="SSF47226">
    <property type="entry name" value="Histidine-containing phosphotransfer domain, HPT domain"/>
    <property type="match status" value="1"/>
</dbReference>
<dbReference type="InterPro" id="IPR000160">
    <property type="entry name" value="GGDEF_dom"/>
</dbReference>
<evidence type="ECO:0000256" key="1">
    <source>
        <dbReference type="ARBA" id="ARBA00012528"/>
    </source>
</evidence>
<dbReference type="InterPro" id="IPR011006">
    <property type="entry name" value="CheY-like_superfamily"/>
</dbReference>
<dbReference type="Gene3D" id="1.20.120.160">
    <property type="entry name" value="HPT domain"/>
    <property type="match status" value="1"/>
</dbReference>
<dbReference type="InterPro" id="IPR043128">
    <property type="entry name" value="Rev_trsase/Diguanyl_cyclase"/>
</dbReference>
<evidence type="ECO:0000259" key="8">
    <source>
        <dbReference type="PROSITE" id="PS50887"/>
    </source>
</evidence>
<feature type="modified residue" description="4-aspartylphosphate" evidence="5">
    <location>
        <position position="188"/>
    </location>
</feature>
<dbReference type="Pfam" id="PF00072">
    <property type="entry name" value="Response_reg"/>
    <property type="match status" value="2"/>
</dbReference>
<dbReference type="Proteomes" id="UP001059672">
    <property type="component" value="Chromosome"/>
</dbReference>
<dbReference type="CDD" id="cd01949">
    <property type="entry name" value="GGDEF"/>
    <property type="match status" value="1"/>
</dbReference>
<dbReference type="SMART" id="SM00267">
    <property type="entry name" value="GGDEF"/>
    <property type="match status" value="1"/>
</dbReference>
<reference evidence="10" key="1">
    <citation type="submission" date="2021-04" db="EMBL/GenBank/DDBJ databases">
        <title>Oceanospirillales bacteria with DddD are important DMSP degraders in coastal seawater.</title>
        <authorList>
            <person name="Liu J."/>
        </authorList>
    </citation>
    <scope>NUCLEOTIDE SEQUENCE</scope>
    <source>
        <strain evidence="10">D13-4</strain>
    </source>
</reference>
<evidence type="ECO:0000313" key="11">
    <source>
        <dbReference type="Proteomes" id="UP001059672"/>
    </source>
</evidence>
<keyword evidence="10" id="KW-0548">Nucleotidyltransferase</keyword>
<dbReference type="InterPro" id="IPR008207">
    <property type="entry name" value="Sig_transdc_His_kin_Hpt_dom"/>
</dbReference>
<dbReference type="CDD" id="cd00088">
    <property type="entry name" value="HPT"/>
    <property type="match status" value="1"/>
</dbReference>
<comment type="catalytic activity">
    <reaction evidence="3">
        <text>2 GTP = 3',3'-c-di-GMP + 2 diphosphate</text>
        <dbReference type="Rhea" id="RHEA:24898"/>
        <dbReference type="ChEBI" id="CHEBI:33019"/>
        <dbReference type="ChEBI" id="CHEBI:37565"/>
        <dbReference type="ChEBI" id="CHEBI:58805"/>
        <dbReference type="EC" id="2.7.7.65"/>
    </reaction>
</comment>
<dbReference type="InterPro" id="IPR036641">
    <property type="entry name" value="HPT_dom_sf"/>
</dbReference>
<dbReference type="SUPFAM" id="SSF55073">
    <property type="entry name" value="Nucleotide cyclase"/>
    <property type="match status" value="1"/>
</dbReference>
<keyword evidence="2" id="KW-0902">Two-component regulatory system</keyword>
<dbReference type="InterPro" id="IPR029787">
    <property type="entry name" value="Nucleotide_cyclase"/>
</dbReference>
<accession>A0ABY5H1I0</accession>
<dbReference type="PROSITE" id="PS50887">
    <property type="entry name" value="GGDEF"/>
    <property type="match status" value="1"/>
</dbReference>
<keyword evidence="6" id="KW-0175">Coiled coil</keyword>
<dbReference type="PROSITE" id="PS50894">
    <property type="entry name" value="HPT"/>
    <property type="match status" value="1"/>
</dbReference>
<dbReference type="EMBL" id="CP073346">
    <property type="protein sequence ID" value="UTW06118.1"/>
    <property type="molecule type" value="Genomic_DNA"/>
</dbReference>
<feature type="domain" description="GGDEF" evidence="8">
    <location>
        <begin position="421"/>
        <end position="552"/>
    </location>
</feature>
<keyword evidence="10" id="KW-0808">Transferase</keyword>
<feature type="domain" description="HPt" evidence="9">
    <location>
        <begin position="11"/>
        <end position="121"/>
    </location>
</feature>
<feature type="modified residue" description="Phosphohistidine" evidence="4">
    <location>
        <position position="61"/>
    </location>
</feature>
<dbReference type="InterPro" id="IPR001789">
    <property type="entry name" value="Sig_transdc_resp-reg_receiver"/>
</dbReference>
<organism evidence="10 11">
    <name type="scientific">Pseudomonas benzenivorans</name>
    <dbReference type="NCBI Taxonomy" id="556533"/>
    <lineage>
        <taxon>Bacteria</taxon>
        <taxon>Pseudomonadati</taxon>
        <taxon>Pseudomonadota</taxon>
        <taxon>Gammaproteobacteria</taxon>
        <taxon>Pseudomonadales</taxon>
        <taxon>Pseudomonadaceae</taxon>
        <taxon>Pseudomonas</taxon>
    </lineage>
</organism>
<protein>
    <recommendedName>
        <fullName evidence="1">diguanylate cyclase</fullName>
        <ecNumber evidence="1">2.7.7.65</ecNumber>
    </recommendedName>
</protein>
<keyword evidence="5" id="KW-0597">Phosphoprotein</keyword>
<evidence type="ECO:0000259" key="9">
    <source>
        <dbReference type="PROSITE" id="PS50894"/>
    </source>
</evidence>
<dbReference type="SMART" id="SM00448">
    <property type="entry name" value="REC"/>
    <property type="match status" value="2"/>
</dbReference>
<gene>
    <name evidence="10" type="ORF">KDW96_13080</name>
</gene>
<dbReference type="GO" id="GO:0052621">
    <property type="term" value="F:diguanylate cyclase activity"/>
    <property type="evidence" value="ECO:0007669"/>
    <property type="project" value="UniProtKB-EC"/>
</dbReference>
<dbReference type="Gene3D" id="3.30.70.270">
    <property type="match status" value="1"/>
</dbReference>
<feature type="domain" description="Response regulatory" evidence="7">
    <location>
        <begin position="265"/>
        <end position="381"/>
    </location>
</feature>
<evidence type="ECO:0000256" key="2">
    <source>
        <dbReference type="ARBA" id="ARBA00023012"/>
    </source>
</evidence>
<evidence type="ECO:0000256" key="4">
    <source>
        <dbReference type="PROSITE-ProRule" id="PRU00110"/>
    </source>
</evidence>
<dbReference type="PANTHER" id="PTHR45138:SF9">
    <property type="entry name" value="DIGUANYLATE CYCLASE DGCM-RELATED"/>
    <property type="match status" value="1"/>
</dbReference>
<feature type="modified residue" description="4-aspartylphosphate" evidence="5">
    <location>
        <position position="314"/>
    </location>
</feature>
<dbReference type="InterPro" id="IPR050469">
    <property type="entry name" value="Diguanylate_Cyclase"/>
</dbReference>
<evidence type="ECO:0000256" key="6">
    <source>
        <dbReference type="SAM" id="Coils"/>
    </source>
</evidence>
<evidence type="ECO:0000256" key="5">
    <source>
        <dbReference type="PROSITE-ProRule" id="PRU00169"/>
    </source>
</evidence>
<evidence type="ECO:0000256" key="3">
    <source>
        <dbReference type="ARBA" id="ARBA00034247"/>
    </source>
</evidence>
<feature type="domain" description="Response regulatory" evidence="7">
    <location>
        <begin position="139"/>
        <end position="256"/>
    </location>
</feature>
<dbReference type="SUPFAM" id="SSF52172">
    <property type="entry name" value="CheY-like"/>
    <property type="match status" value="2"/>
</dbReference>
<dbReference type="Pfam" id="PF00990">
    <property type="entry name" value="GGDEF"/>
    <property type="match status" value="1"/>
</dbReference>